<dbReference type="GO" id="GO:0005634">
    <property type="term" value="C:nucleus"/>
    <property type="evidence" value="ECO:0007669"/>
    <property type="project" value="TreeGrafter"/>
</dbReference>
<proteinExistence type="predicted"/>
<feature type="compositionally biased region" description="Basic and acidic residues" evidence="1">
    <location>
        <begin position="197"/>
        <end position="216"/>
    </location>
</feature>
<dbReference type="GO" id="GO:0000209">
    <property type="term" value="P:protein polyubiquitination"/>
    <property type="evidence" value="ECO:0007669"/>
    <property type="project" value="TreeGrafter"/>
</dbReference>
<dbReference type="Pfam" id="PF09814">
    <property type="entry name" value="HECT_2"/>
    <property type="match status" value="1"/>
</dbReference>
<dbReference type="OrthoDB" id="66510at2759"/>
<protein>
    <recommendedName>
        <fullName evidence="4">HECT domain-containing protein</fullName>
    </recommendedName>
</protein>
<dbReference type="AlphaFoldDB" id="A0A4Q1BTH8"/>
<dbReference type="PANTHER" id="PTHR31531:SF2">
    <property type="entry name" value="E3 UBIQUITIN-PROTEIN LIGASE E3D"/>
    <property type="match status" value="1"/>
</dbReference>
<dbReference type="GO" id="GO:0051865">
    <property type="term" value="P:protein autoubiquitination"/>
    <property type="evidence" value="ECO:0007669"/>
    <property type="project" value="TreeGrafter"/>
</dbReference>
<dbReference type="GO" id="GO:0006513">
    <property type="term" value="P:protein monoubiquitination"/>
    <property type="evidence" value="ECO:0007669"/>
    <property type="project" value="TreeGrafter"/>
</dbReference>
<feature type="region of interest" description="Disordered" evidence="1">
    <location>
        <begin position="98"/>
        <end position="125"/>
    </location>
</feature>
<dbReference type="GO" id="GO:0030332">
    <property type="term" value="F:cyclin binding"/>
    <property type="evidence" value="ECO:0007669"/>
    <property type="project" value="TreeGrafter"/>
</dbReference>
<feature type="region of interest" description="Disordered" evidence="1">
    <location>
        <begin position="431"/>
        <end position="450"/>
    </location>
</feature>
<keyword evidence="3" id="KW-1185">Reference proteome</keyword>
<dbReference type="EMBL" id="SDIL01000009">
    <property type="protein sequence ID" value="RXK41383.1"/>
    <property type="molecule type" value="Genomic_DNA"/>
</dbReference>
<reference evidence="2 3" key="1">
    <citation type="submission" date="2016-06" db="EMBL/GenBank/DDBJ databases">
        <title>Evolution of pathogenesis and genome organization in the Tremellales.</title>
        <authorList>
            <person name="Cuomo C."/>
            <person name="Litvintseva A."/>
            <person name="Heitman J."/>
            <person name="Chen Y."/>
            <person name="Sun S."/>
            <person name="Springer D."/>
            <person name="Dromer F."/>
            <person name="Young S."/>
            <person name="Zeng Q."/>
            <person name="Chapman S."/>
            <person name="Gujja S."/>
            <person name="Saif S."/>
            <person name="Birren B."/>
        </authorList>
    </citation>
    <scope>NUCLEOTIDE SEQUENCE [LARGE SCALE GENOMIC DNA]</scope>
    <source>
        <strain evidence="2 3">ATCC 28783</strain>
    </source>
</reference>
<dbReference type="GO" id="GO:0005829">
    <property type="term" value="C:cytosol"/>
    <property type="evidence" value="ECO:0007669"/>
    <property type="project" value="TreeGrafter"/>
</dbReference>
<dbReference type="InterPro" id="IPR019193">
    <property type="entry name" value="UBQ-conj_enz_E2-bd_prot"/>
</dbReference>
<dbReference type="STRING" id="5217.A0A4Q1BTH8"/>
<evidence type="ECO:0000256" key="1">
    <source>
        <dbReference type="SAM" id="MobiDB-lite"/>
    </source>
</evidence>
<feature type="compositionally biased region" description="Polar residues" evidence="1">
    <location>
        <begin position="168"/>
        <end position="186"/>
    </location>
</feature>
<feature type="region of interest" description="Disordered" evidence="1">
    <location>
        <begin position="838"/>
        <end position="886"/>
    </location>
</feature>
<accession>A0A4Q1BTH8</accession>
<dbReference type="VEuPathDB" id="FungiDB:TREMEDRAFT_62784"/>
<dbReference type="GO" id="GO:0000151">
    <property type="term" value="C:ubiquitin ligase complex"/>
    <property type="evidence" value="ECO:0007669"/>
    <property type="project" value="TreeGrafter"/>
</dbReference>
<dbReference type="GO" id="GO:0043161">
    <property type="term" value="P:proteasome-mediated ubiquitin-dependent protein catabolic process"/>
    <property type="evidence" value="ECO:0007669"/>
    <property type="project" value="TreeGrafter"/>
</dbReference>
<name>A0A4Q1BTH8_TREME</name>
<sequence>MEAIRPLGSAVNHDPLPPAPTPFPVHLLNSTFLPSSQTDSSSHLPSFVQSAPIDTLSPDSLSIPSTASSQNTLPTIQRPQAVEHINPPIQITHLSTLDDHTSNSYPIPDHINGHNDTHPPAYTPEYDPPSYRARMSIDTIHNHENPKGSHSAATTSHHSLDRERDSGPSFQFPRTLSSNLSERGNGVNQGVGSDGVFDEKMTNGRESLKGEEGNKRDEKLMYDLENVTSAIERLYAAAPQLDNQRVEMRAGPSTERITENGEKARERMERDKWRELEEIWKMIEHAHRRVRDGRDGQRVDREGLRERREDRKFFDDLVDNGENGRFVEQDCERHSVDATEARARESRNRDEFIQQLVDAAQDRLPSQDADAPGSSVELRQRRLEAFTHDIIERVSASRYNSQDYPTTPEARMQAQREQLVDDIIRYSSSGRLVDQRSLPPTPRADKADPMEVVSVKDFLLTKPSSSKLSERRKSVGGETGGRSRSNSSEEGRNGFAKFKSIVRRSSLSLGLISNPLDSASLSYIVEHQENLNIVQIMLHGPHLSSVTDLVVQVPPPLPNLAHITNSSQETGVTEALIVSKRDPASSFRISLPVAVRQDQTVPLIPQSLHLEAKLASLPIRPEPSAFSLHSALSHPISASELRSFKPHTLACASCQCDLADLSDITLEGYKDLPSEHWAEMLDVWMCHQDPSWTSQLAEKTNDGFWPTLKTVLVGGSYLLVHRDHVDLKILTAEKSSAEQGWFSLNCTCGAVLGKQREKDGRPGEGTVRFDKWALCVNSSDPMVTPLQHPLSAYIISDMLALAQAHASYRFTISDPIGPRMKIWLFNPSVRICYRRATSNNSPSPSPFRATFTPSRRSSNTSLVHSKSTDMNGDHLRPKGHSTSSNVKGGTRILRAAKIMYRILPSSSDEELPGFGEMNQVESLVYPTSVCEVLERILRESTGMYPLARRTMGAFDVGFLERL</sequence>
<evidence type="ECO:0000313" key="3">
    <source>
        <dbReference type="Proteomes" id="UP000289152"/>
    </source>
</evidence>
<feature type="region of interest" description="Disordered" evidence="1">
    <location>
        <begin position="464"/>
        <end position="492"/>
    </location>
</feature>
<dbReference type="InParanoid" id="A0A4Q1BTH8"/>
<evidence type="ECO:0000313" key="2">
    <source>
        <dbReference type="EMBL" id="RXK41383.1"/>
    </source>
</evidence>
<organism evidence="2 3">
    <name type="scientific">Tremella mesenterica</name>
    <name type="common">Jelly fungus</name>
    <dbReference type="NCBI Taxonomy" id="5217"/>
    <lineage>
        <taxon>Eukaryota</taxon>
        <taxon>Fungi</taxon>
        <taxon>Dikarya</taxon>
        <taxon>Basidiomycota</taxon>
        <taxon>Agaricomycotina</taxon>
        <taxon>Tremellomycetes</taxon>
        <taxon>Tremellales</taxon>
        <taxon>Tremellaceae</taxon>
        <taxon>Tremella</taxon>
    </lineage>
</organism>
<feature type="compositionally biased region" description="Polar residues" evidence="1">
    <location>
        <begin position="851"/>
        <end position="870"/>
    </location>
</feature>
<dbReference type="PANTHER" id="PTHR31531">
    <property type="entry name" value="E3 UBIQUITIN-PROTEIN LIGASE E3D FAMILY MEMBER"/>
    <property type="match status" value="1"/>
</dbReference>
<feature type="region of interest" description="Disordered" evidence="1">
    <location>
        <begin position="141"/>
        <end position="216"/>
    </location>
</feature>
<dbReference type="GO" id="GO:0031624">
    <property type="term" value="F:ubiquitin conjugating enzyme binding"/>
    <property type="evidence" value="ECO:0007669"/>
    <property type="project" value="TreeGrafter"/>
</dbReference>
<gene>
    <name evidence="2" type="ORF">M231_01288</name>
</gene>
<comment type="caution">
    <text evidence="2">The sequence shown here is derived from an EMBL/GenBank/DDBJ whole genome shotgun (WGS) entry which is preliminary data.</text>
</comment>
<dbReference type="Proteomes" id="UP000289152">
    <property type="component" value="Unassembled WGS sequence"/>
</dbReference>
<evidence type="ECO:0008006" key="4">
    <source>
        <dbReference type="Google" id="ProtNLM"/>
    </source>
</evidence>
<dbReference type="GO" id="GO:0061630">
    <property type="term" value="F:ubiquitin protein ligase activity"/>
    <property type="evidence" value="ECO:0007669"/>
    <property type="project" value="TreeGrafter"/>
</dbReference>